<dbReference type="WBParaSite" id="nRc.2.0.1.t02259-RA">
    <property type="protein sequence ID" value="nRc.2.0.1.t02259-RA"/>
    <property type="gene ID" value="nRc.2.0.1.g02259"/>
</dbReference>
<evidence type="ECO:0000313" key="2">
    <source>
        <dbReference type="WBParaSite" id="nRc.2.0.1.t02259-RA"/>
    </source>
</evidence>
<evidence type="ECO:0000313" key="1">
    <source>
        <dbReference type="Proteomes" id="UP000887565"/>
    </source>
</evidence>
<accession>A0A915HKR3</accession>
<sequence>MFFPCNVEHLGVYLDEKSVQENDQNLALSLAALKCAKSRCGEALKINSELDGNTCVMAGFSTKKCPDNGGENAEKMN</sequence>
<organism evidence="1 2">
    <name type="scientific">Romanomermis culicivorax</name>
    <name type="common">Nematode worm</name>
    <dbReference type="NCBI Taxonomy" id="13658"/>
    <lineage>
        <taxon>Eukaryota</taxon>
        <taxon>Metazoa</taxon>
        <taxon>Ecdysozoa</taxon>
        <taxon>Nematoda</taxon>
        <taxon>Enoplea</taxon>
        <taxon>Dorylaimia</taxon>
        <taxon>Mermithida</taxon>
        <taxon>Mermithoidea</taxon>
        <taxon>Mermithidae</taxon>
        <taxon>Romanomermis</taxon>
    </lineage>
</organism>
<protein>
    <submittedName>
        <fullName evidence="2">Uncharacterized protein</fullName>
    </submittedName>
</protein>
<keyword evidence="1" id="KW-1185">Reference proteome</keyword>
<proteinExistence type="predicted"/>
<dbReference type="AlphaFoldDB" id="A0A915HKR3"/>
<dbReference type="Proteomes" id="UP000887565">
    <property type="component" value="Unplaced"/>
</dbReference>
<name>A0A915HKR3_ROMCU</name>
<reference evidence="2" key="1">
    <citation type="submission" date="2022-11" db="UniProtKB">
        <authorList>
            <consortium name="WormBaseParasite"/>
        </authorList>
    </citation>
    <scope>IDENTIFICATION</scope>
</reference>